<evidence type="ECO:0000256" key="9">
    <source>
        <dbReference type="RuleBase" id="RU369079"/>
    </source>
</evidence>
<dbReference type="InterPro" id="IPR007387">
    <property type="entry name" value="TRAP_DctQ"/>
</dbReference>
<reference evidence="11 12" key="1">
    <citation type="submission" date="2017-06" db="EMBL/GenBank/DDBJ databases">
        <authorList>
            <person name="Kim H.J."/>
            <person name="Triplett B.A."/>
        </authorList>
    </citation>
    <scope>NUCLEOTIDE SEQUENCE [LARGE SCALE GENOMIC DNA]</scope>
    <source>
        <strain evidence="11 12">U15</strain>
    </source>
</reference>
<dbReference type="PANTHER" id="PTHR35011:SF2">
    <property type="entry name" value="2,3-DIKETO-L-GULONATE TRAP TRANSPORTER SMALL PERMEASE PROTEIN YIAM"/>
    <property type="match status" value="1"/>
</dbReference>
<keyword evidence="3" id="KW-1003">Cell membrane</keyword>
<dbReference type="GO" id="GO:0015740">
    <property type="term" value="P:C4-dicarboxylate transport"/>
    <property type="evidence" value="ECO:0007669"/>
    <property type="project" value="TreeGrafter"/>
</dbReference>
<evidence type="ECO:0000259" key="10">
    <source>
        <dbReference type="Pfam" id="PF04290"/>
    </source>
</evidence>
<evidence type="ECO:0000256" key="8">
    <source>
        <dbReference type="ARBA" id="ARBA00038436"/>
    </source>
</evidence>
<sequence length="167" mass="18372">MLERVGNRVASLLEKVLGVAFIIAVLLNAANVAGRYLFNHSLIGAEELQTYIMVFITFLGAALVAWRRVSLRMDVLVRYMPESMQSVRSWIESILMVVCCGFTALQSGQYALQMYELGIRSDGAGVPMWIPHGAIALGLVLICVVTVVHAVQRITGRAFVPAQRVVH</sequence>
<comment type="subunit">
    <text evidence="9">The complex comprises the extracytoplasmic solute receptor protein and the two transmembrane proteins.</text>
</comment>
<comment type="subcellular location">
    <subcellularLocation>
        <location evidence="1 9">Cell inner membrane</location>
        <topology evidence="1 9">Multi-pass membrane protein</topology>
    </subcellularLocation>
</comment>
<dbReference type="Pfam" id="PF04290">
    <property type="entry name" value="DctQ"/>
    <property type="match status" value="1"/>
</dbReference>
<organism evidence="11 12">
    <name type="scientific">Noviherbaspirillum humi</name>
    <dbReference type="NCBI Taxonomy" id="1688639"/>
    <lineage>
        <taxon>Bacteria</taxon>
        <taxon>Pseudomonadati</taxon>
        <taxon>Pseudomonadota</taxon>
        <taxon>Betaproteobacteria</taxon>
        <taxon>Burkholderiales</taxon>
        <taxon>Oxalobacteraceae</taxon>
        <taxon>Noviherbaspirillum</taxon>
    </lineage>
</organism>
<feature type="transmembrane region" description="Helical" evidence="9">
    <location>
        <begin position="129"/>
        <end position="151"/>
    </location>
</feature>
<keyword evidence="2 9" id="KW-0813">Transport</keyword>
<dbReference type="OrthoDB" id="8685759at2"/>
<feature type="domain" description="Tripartite ATP-independent periplasmic transporters DctQ component" evidence="10">
    <location>
        <begin position="26"/>
        <end position="155"/>
    </location>
</feature>
<gene>
    <name evidence="11" type="ORF">SAMN06265795_1213</name>
</gene>
<dbReference type="Proteomes" id="UP000198284">
    <property type="component" value="Unassembled WGS sequence"/>
</dbReference>
<dbReference type="InterPro" id="IPR055348">
    <property type="entry name" value="DctQ"/>
</dbReference>
<keyword evidence="4 9" id="KW-0997">Cell inner membrane</keyword>
<feature type="transmembrane region" description="Helical" evidence="9">
    <location>
        <begin position="12"/>
        <end position="30"/>
    </location>
</feature>
<evidence type="ECO:0000313" key="12">
    <source>
        <dbReference type="Proteomes" id="UP000198284"/>
    </source>
</evidence>
<keyword evidence="5 9" id="KW-0812">Transmembrane</keyword>
<evidence type="ECO:0000256" key="4">
    <source>
        <dbReference type="ARBA" id="ARBA00022519"/>
    </source>
</evidence>
<dbReference type="GO" id="GO:0005886">
    <property type="term" value="C:plasma membrane"/>
    <property type="evidence" value="ECO:0007669"/>
    <property type="project" value="UniProtKB-SubCell"/>
</dbReference>
<proteinExistence type="inferred from homology"/>
<feature type="transmembrane region" description="Helical" evidence="9">
    <location>
        <begin position="90"/>
        <end position="109"/>
    </location>
</feature>
<accession>A0A239LCK9</accession>
<dbReference type="EMBL" id="FZOT01000021">
    <property type="protein sequence ID" value="SNT27369.1"/>
    <property type="molecule type" value="Genomic_DNA"/>
</dbReference>
<evidence type="ECO:0000256" key="7">
    <source>
        <dbReference type="ARBA" id="ARBA00023136"/>
    </source>
</evidence>
<evidence type="ECO:0000256" key="3">
    <source>
        <dbReference type="ARBA" id="ARBA00022475"/>
    </source>
</evidence>
<dbReference type="RefSeq" id="WP_089401340.1">
    <property type="nucleotide sequence ID" value="NZ_FZOT01000021.1"/>
</dbReference>
<dbReference type="PANTHER" id="PTHR35011">
    <property type="entry name" value="2,3-DIKETO-L-GULONATE TRAP TRANSPORTER SMALL PERMEASE PROTEIN YIAM"/>
    <property type="match status" value="1"/>
</dbReference>
<evidence type="ECO:0000256" key="1">
    <source>
        <dbReference type="ARBA" id="ARBA00004429"/>
    </source>
</evidence>
<comment type="similarity">
    <text evidence="8 9">Belongs to the TRAP transporter small permease family.</text>
</comment>
<evidence type="ECO:0000313" key="11">
    <source>
        <dbReference type="EMBL" id="SNT27369.1"/>
    </source>
</evidence>
<evidence type="ECO:0000256" key="2">
    <source>
        <dbReference type="ARBA" id="ARBA00022448"/>
    </source>
</evidence>
<keyword evidence="7 9" id="KW-0472">Membrane</keyword>
<keyword evidence="12" id="KW-1185">Reference proteome</keyword>
<keyword evidence="6 9" id="KW-1133">Transmembrane helix</keyword>
<comment type="function">
    <text evidence="9">Part of the tripartite ATP-independent periplasmic (TRAP) transport system.</text>
</comment>
<feature type="transmembrane region" description="Helical" evidence="9">
    <location>
        <begin position="50"/>
        <end position="69"/>
    </location>
</feature>
<dbReference type="AlphaFoldDB" id="A0A239LCK9"/>
<dbReference type="GO" id="GO:0022857">
    <property type="term" value="F:transmembrane transporter activity"/>
    <property type="evidence" value="ECO:0007669"/>
    <property type="project" value="UniProtKB-UniRule"/>
</dbReference>
<name>A0A239LCK9_9BURK</name>
<evidence type="ECO:0000256" key="6">
    <source>
        <dbReference type="ARBA" id="ARBA00022989"/>
    </source>
</evidence>
<evidence type="ECO:0000256" key="5">
    <source>
        <dbReference type="ARBA" id="ARBA00022692"/>
    </source>
</evidence>
<protein>
    <recommendedName>
        <fullName evidence="9">TRAP transporter small permease protein</fullName>
    </recommendedName>
</protein>